<dbReference type="InterPro" id="IPR006905">
    <property type="entry name" value="Flavin_halogenase"/>
</dbReference>
<evidence type="ECO:0000313" key="4">
    <source>
        <dbReference type="Proteomes" id="UP000009134"/>
    </source>
</evidence>
<keyword evidence="2" id="KW-0274">FAD</keyword>
<keyword evidence="4" id="KW-1185">Reference proteome</keyword>
<dbReference type="GO" id="GO:0004497">
    <property type="term" value="F:monooxygenase activity"/>
    <property type="evidence" value="ECO:0007669"/>
    <property type="project" value="InterPro"/>
</dbReference>
<sequence length="513" mass="55422">MDEGEVRRIVIVGGGTAGWLSACFLAAELRSRRVDVSITLIEAPDIPTIGVGEGTWPTMRGTLRAIGIAEDNFLAACDASFKQGSVFSGWVTGEPGDRYQHPFTPPPAGALDDIVAAWAGRGDQPFASAMTAQAAVIDRDLAPRQPNMPFYAGALNYAYHLDAGKFAALLSSRATGHLGVTHVRDRVRNTVADDRGHLLAVELASGDRVEGDLFIDCSGHAALLIGGACGVPFIDRSDVLLNDRALAAQVSVQPGTPVASATVATAHRAGWLWDIGLPGRRGIGCVYSSRFLSDDDALAVLRAYVSANVPGADPAAVEPRRIAFPTGHRERFWHGNCIAIGLSAGFLEPLEASAIVMIELSLRALAENFPRQRQAMPFLAGRFNDLFRYRWDRVIEFLKLHYLLSKRQEPYWQAQRDPAAVPQRLAELVALWRHQPPSAWDFPQVDEIFSAESHAYILYGMGFPPPASTARDPLAARALDDVAQRTRALCAALPTNRSYLSSLMPAQGAAALP</sequence>
<dbReference type="Gene3D" id="3.50.50.60">
    <property type="entry name" value="FAD/NAD(P)-binding domain"/>
    <property type="match status" value="1"/>
</dbReference>
<dbReference type="EMBL" id="CP000248">
    <property type="protein sequence ID" value="ABD26044.1"/>
    <property type="molecule type" value="Genomic_DNA"/>
</dbReference>
<evidence type="ECO:0000256" key="1">
    <source>
        <dbReference type="PIRSR" id="PIRSR011396-1"/>
    </source>
</evidence>
<feature type="binding site" evidence="2">
    <location>
        <position position="342"/>
    </location>
    <ligand>
        <name>FAD</name>
        <dbReference type="ChEBI" id="CHEBI:57692"/>
    </ligand>
</feature>
<evidence type="ECO:0000313" key="3">
    <source>
        <dbReference type="EMBL" id="ABD26044.1"/>
    </source>
</evidence>
<dbReference type="InterPro" id="IPR050816">
    <property type="entry name" value="Flavin-dep_Halogenase_NPB"/>
</dbReference>
<protein>
    <submittedName>
        <fullName evidence="3">Tryptophan halogenase</fullName>
    </submittedName>
</protein>
<dbReference type="PROSITE" id="PS51257">
    <property type="entry name" value="PROKAR_LIPOPROTEIN"/>
    <property type="match status" value="1"/>
</dbReference>
<dbReference type="InterPro" id="IPR033856">
    <property type="entry name" value="Trp_halogen"/>
</dbReference>
<feature type="binding site" evidence="2">
    <location>
        <position position="351"/>
    </location>
    <ligand>
        <name>L-tryptophan</name>
        <dbReference type="ChEBI" id="CHEBI:57912"/>
    </ligand>
</feature>
<dbReference type="AlphaFoldDB" id="Q2G7X9"/>
<organism evidence="3 4">
    <name type="scientific">Novosphingobium aromaticivorans (strain ATCC 700278 / DSM 12444 / CCUG 56034 / CIP 105152 / NBRC 16084 / F199)</name>
    <dbReference type="NCBI Taxonomy" id="279238"/>
    <lineage>
        <taxon>Bacteria</taxon>
        <taxon>Pseudomonadati</taxon>
        <taxon>Pseudomonadota</taxon>
        <taxon>Alphaproteobacteria</taxon>
        <taxon>Sphingomonadales</taxon>
        <taxon>Sphingomonadaceae</taxon>
        <taxon>Novosphingobium</taxon>
    </lineage>
</organism>
<gene>
    <name evidence="3" type="ordered locus">Saro_1604</name>
</gene>
<keyword evidence="2" id="KW-0285">Flavoprotein</keyword>
<dbReference type="RefSeq" id="WP_011445254.1">
    <property type="nucleotide sequence ID" value="NC_007794.1"/>
</dbReference>
<dbReference type="eggNOG" id="COG0654">
    <property type="taxonomic scope" value="Bacteria"/>
</dbReference>
<feature type="binding site" evidence="2">
    <location>
        <position position="82"/>
    </location>
    <ligand>
        <name>7-chloro-L-tryptophan</name>
        <dbReference type="ChEBI" id="CHEBI:58713"/>
    </ligand>
</feature>
<dbReference type="STRING" id="279238.Saro_1604"/>
<dbReference type="SUPFAM" id="SSF51905">
    <property type="entry name" value="FAD/NAD(P)-binding domain"/>
    <property type="match status" value="1"/>
</dbReference>
<dbReference type="PANTHER" id="PTHR43747">
    <property type="entry name" value="FAD-BINDING PROTEIN"/>
    <property type="match status" value="1"/>
</dbReference>
<dbReference type="PANTHER" id="PTHR43747:SF4">
    <property type="entry name" value="FLAVIN-DEPENDENT TRYPTOPHAN HALOGENASE"/>
    <property type="match status" value="1"/>
</dbReference>
<accession>Q2G7X9</accession>
<dbReference type="PIRSF" id="PIRSF011396">
    <property type="entry name" value="Trp_halogenase"/>
    <property type="match status" value="1"/>
</dbReference>
<dbReference type="SMR" id="Q2G7X9"/>
<dbReference type="GO" id="GO:0000166">
    <property type="term" value="F:nucleotide binding"/>
    <property type="evidence" value="ECO:0007669"/>
    <property type="project" value="UniProtKB-KW"/>
</dbReference>
<dbReference type="InterPro" id="IPR036188">
    <property type="entry name" value="FAD/NAD-bd_sf"/>
</dbReference>
<dbReference type="Pfam" id="PF04820">
    <property type="entry name" value="Trp_halogenase"/>
    <property type="match status" value="1"/>
</dbReference>
<proteinExistence type="predicted"/>
<evidence type="ECO:0000256" key="2">
    <source>
        <dbReference type="PIRSR" id="PIRSR011396-2"/>
    </source>
</evidence>
<feature type="binding site" evidence="2">
    <location>
        <position position="187"/>
    </location>
    <ligand>
        <name>FAD</name>
        <dbReference type="ChEBI" id="CHEBI:57692"/>
    </ligand>
</feature>
<dbReference type="KEGG" id="nar:Saro_1604"/>
<keyword evidence="2" id="KW-0547">Nucleotide-binding</keyword>
<feature type="active site" evidence="1">
    <location>
        <position position="82"/>
    </location>
</feature>
<reference evidence="4" key="1">
    <citation type="submission" date="2006-01" db="EMBL/GenBank/DDBJ databases">
        <title>Complete sequence of Novosphingobium aromaticivorans DSM 12444.</title>
        <authorList>
            <consortium name="US DOE Joint Genome Institute"/>
            <person name="Copeland A."/>
            <person name="Lucas S."/>
            <person name="Lapidus A."/>
            <person name="Barry K."/>
            <person name="Detter J.C."/>
            <person name="Glavina T."/>
            <person name="Hammon N."/>
            <person name="Israni S."/>
            <person name="Pitluck S."/>
            <person name="Chain P."/>
            <person name="Malfatti S."/>
            <person name="Shin M."/>
            <person name="Vergez L."/>
            <person name="Schmutz J."/>
            <person name="Larimer F."/>
            <person name="Land M."/>
            <person name="Kyrpides N."/>
            <person name="Ivanova N."/>
            <person name="Fredrickson J."/>
            <person name="Balkwill D."/>
            <person name="Romine M.F."/>
            <person name="Richardson P."/>
        </authorList>
    </citation>
    <scope>NUCLEOTIDE SEQUENCE [LARGE SCALE GENOMIC DNA]</scope>
    <source>
        <strain evidence="4">ATCC 700278 / DSM 12444 / CCUG 56034 / CIP 105152 / NBRC 16084 / F199</strain>
    </source>
</reference>
<name>Q2G7X9_NOVAD</name>
<dbReference type="Proteomes" id="UP000009134">
    <property type="component" value="Chromosome"/>
</dbReference>
<feature type="binding site" evidence="2">
    <location>
        <begin position="14"/>
        <end position="17"/>
    </location>
    <ligand>
        <name>FAD</name>
        <dbReference type="ChEBI" id="CHEBI:57692"/>
    </ligand>
</feature>
<dbReference type="HOGENOM" id="CLU_022247_0_0_5"/>
<feature type="binding site" evidence="2">
    <location>
        <position position="355"/>
    </location>
    <ligand>
        <name>FAD</name>
        <dbReference type="ChEBI" id="CHEBI:57692"/>
    </ligand>
</feature>